<protein>
    <submittedName>
        <fullName evidence="2">Uncharacterized protein</fullName>
    </submittedName>
</protein>
<gene>
    <name evidence="2" type="ORF">HF882_03960</name>
</gene>
<accession>A0A848AU15</accession>
<evidence type="ECO:0000313" key="3">
    <source>
        <dbReference type="Proteomes" id="UP000576225"/>
    </source>
</evidence>
<evidence type="ECO:0000256" key="1">
    <source>
        <dbReference type="SAM" id="MobiDB-lite"/>
    </source>
</evidence>
<reference evidence="2 3" key="1">
    <citation type="submission" date="2020-04" db="EMBL/GenBank/DDBJ databases">
        <authorList>
            <person name="Hitch T.C.A."/>
            <person name="Wylensek D."/>
            <person name="Clavel T."/>
        </authorList>
    </citation>
    <scope>NUCLEOTIDE SEQUENCE [LARGE SCALE GENOMIC DNA]</scope>
    <source>
        <strain evidence="2 3">COR2-253-APC-1A</strain>
    </source>
</reference>
<comment type="caution">
    <text evidence="2">The sequence shown here is derived from an EMBL/GenBank/DDBJ whole genome shotgun (WGS) entry which is preliminary data.</text>
</comment>
<name>A0A848AU15_9BACT</name>
<evidence type="ECO:0000313" key="2">
    <source>
        <dbReference type="EMBL" id="NMD85733.1"/>
    </source>
</evidence>
<feature type="region of interest" description="Disordered" evidence="1">
    <location>
        <begin position="1"/>
        <end position="27"/>
    </location>
</feature>
<dbReference type="RefSeq" id="WP_168961685.1">
    <property type="nucleotide sequence ID" value="NZ_JABAEW010000005.1"/>
</dbReference>
<dbReference type="EMBL" id="JABAEW010000005">
    <property type="protein sequence ID" value="NMD85733.1"/>
    <property type="molecule type" value="Genomic_DNA"/>
</dbReference>
<dbReference type="AlphaFoldDB" id="A0A848AU15"/>
<proteinExistence type="predicted"/>
<organism evidence="2 3">
    <name type="scientific">Victivallis vadensis</name>
    <dbReference type="NCBI Taxonomy" id="172901"/>
    <lineage>
        <taxon>Bacteria</taxon>
        <taxon>Pseudomonadati</taxon>
        <taxon>Lentisphaerota</taxon>
        <taxon>Lentisphaeria</taxon>
        <taxon>Victivallales</taxon>
        <taxon>Victivallaceae</taxon>
        <taxon>Victivallis</taxon>
    </lineage>
</organism>
<sequence>MVGNKRFPTVQEAAAIRTPNSDRPRRRRSFREYAFSEVRCSSCGSYQAKHGNGHVFHGCRE</sequence>
<dbReference type="Proteomes" id="UP000576225">
    <property type="component" value="Unassembled WGS sequence"/>
</dbReference>